<reference evidence="2 3" key="1">
    <citation type="submission" date="2022-07" db="EMBL/GenBank/DDBJ databases">
        <title>Methylomonas rivi sp. nov., Methylomonas rosea sp. nov., Methylomonas aureus sp. nov. and Methylomonas subterranea sp. nov., four novel methanotrophs isolated from a freshwater creek and the deep terrestrial subsurface.</title>
        <authorList>
            <person name="Abin C."/>
            <person name="Sankaranarayanan K."/>
            <person name="Garner C."/>
            <person name="Sindelar R."/>
            <person name="Kotary K."/>
            <person name="Garner R."/>
            <person name="Barclay S."/>
            <person name="Lawson P."/>
            <person name="Krumholz L."/>
        </authorList>
    </citation>
    <scope>NUCLEOTIDE SEQUENCE [LARGE SCALE GENOMIC DNA]</scope>
    <source>
        <strain evidence="2 3">WSC-6</strain>
    </source>
</reference>
<feature type="domain" description="ATP-grasp fold PylC-type" evidence="1">
    <location>
        <begin position="118"/>
        <end position="273"/>
    </location>
</feature>
<evidence type="ECO:0000313" key="2">
    <source>
        <dbReference type="EMBL" id="MCQ8128550.1"/>
    </source>
</evidence>
<evidence type="ECO:0000313" key="3">
    <source>
        <dbReference type="Proteomes" id="UP001524586"/>
    </source>
</evidence>
<gene>
    <name evidence="2" type="ORF">NP596_08760</name>
</gene>
<dbReference type="SUPFAM" id="SSF56059">
    <property type="entry name" value="Glutathione synthetase ATP-binding domain-like"/>
    <property type="match status" value="1"/>
</dbReference>
<dbReference type="Gene3D" id="3.30.470.20">
    <property type="entry name" value="ATP-grasp fold, B domain"/>
    <property type="match status" value="1"/>
</dbReference>
<name>A0ABT1U3Y7_9GAMM</name>
<proteinExistence type="predicted"/>
<dbReference type="RefSeq" id="WP_256614940.1">
    <property type="nucleotide sequence ID" value="NZ_JANIBK010000034.1"/>
</dbReference>
<dbReference type="EMBL" id="JANIBK010000034">
    <property type="protein sequence ID" value="MCQ8128550.1"/>
    <property type="molecule type" value="Genomic_DNA"/>
</dbReference>
<dbReference type="InterPro" id="IPR003806">
    <property type="entry name" value="ATP-grasp_PylC-type"/>
</dbReference>
<dbReference type="InterPro" id="IPR016677">
    <property type="entry name" value="UCP016817_carboligase"/>
</dbReference>
<dbReference type="Pfam" id="PF02655">
    <property type="entry name" value="ATP-grasp_3"/>
    <property type="match status" value="1"/>
</dbReference>
<dbReference type="Proteomes" id="UP001524586">
    <property type="component" value="Unassembled WGS sequence"/>
</dbReference>
<organism evidence="2 3">
    <name type="scientific">Methylomonas rivi</name>
    <dbReference type="NCBI Taxonomy" id="2952226"/>
    <lineage>
        <taxon>Bacteria</taxon>
        <taxon>Pseudomonadati</taxon>
        <taxon>Pseudomonadota</taxon>
        <taxon>Gammaproteobacteria</taxon>
        <taxon>Methylococcales</taxon>
        <taxon>Methylococcaceae</taxon>
        <taxon>Methylomonas</taxon>
    </lineage>
</organism>
<keyword evidence="3" id="KW-1185">Reference proteome</keyword>
<evidence type="ECO:0000259" key="1">
    <source>
        <dbReference type="Pfam" id="PF02655"/>
    </source>
</evidence>
<protein>
    <submittedName>
        <fullName evidence="2">ATP-grasp domain-containing protein</fullName>
    </submittedName>
</protein>
<sequence length="381" mass="41725">MKFSEPARMSNLKLPSKLLVIARSARMLAQLAVDAGFQAVAVDCYADLDTVALAAETVKVDNLAAAIIQPVIEALASRHGLTHMVYGSGFEHYAESLDYLESRLILLGNTAALFRRFQDKPAFFQHLKQLSIKHPETVFSAPAEGGDWLLKPMRGEGGVGIARFADGQTVDARRFYWQRYLVGEAFSVLFAAGLGQVRVLGFNRQWAVGNDKRRYLFAGVSNHADVSPRNRALLAEWLEKLVGLYPLQGLGSLDFIVHDGECHVLEINARIPASAQLYGTSVFNKHCLACLGVIDDADWVRPAGFQIIFARNELLVPVGLSWPEWAVDRPAGGVFIGKGAPVCSIIAAGNDAAQVETRLRHRQIIIDNFINTGHLSHAIPS</sequence>
<accession>A0ABT1U3Y7</accession>
<dbReference type="PIRSF" id="PIRSF016817">
    <property type="entry name" value="UCP016817_carboligase"/>
    <property type="match status" value="1"/>
</dbReference>
<comment type="caution">
    <text evidence="2">The sequence shown here is derived from an EMBL/GenBank/DDBJ whole genome shotgun (WGS) entry which is preliminary data.</text>
</comment>